<comment type="caution">
    <text evidence="4">The sequence shown here is derived from an EMBL/GenBank/DDBJ whole genome shotgun (WGS) entry which is preliminary data.</text>
</comment>
<dbReference type="InterPro" id="IPR024473">
    <property type="entry name" value="Transposases_IS4_N"/>
</dbReference>
<evidence type="ECO:0000313" key="4">
    <source>
        <dbReference type="EMBL" id="RAJ94856.1"/>
    </source>
</evidence>
<dbReference type="InterPro" id="IPR012337">
    <property type="entry name" value="RNaseH-like_sf"/>
</dbReference>
<dbReference type="InterPro" id="IPR047952">
    <property type="entry name" value="Transpos_IS4"/>
</dbReference>
<proteinExistence type="predicted"/>
<dbReference type="PANTHER" id="PTHR37529:SF1">
    <property type="entry name" value="TRANSPOSASE INSG FOR INSERTION SEQUENCE ELEMENT IS4-RELATED"/>
    <property type="match status" value="1"/>
</dbReference>
<keyword evidence="7" id="KW-1185">Reference proteome</keyword>
<dbReference type="NCBIfam" id="NF033592">
    <property type="entry name" value="transpos_IS4_1"/>
    <property type="match status" value="1"/>
</dbReference>
<dbReference type="EMBL" id="PIPK01000013">
    <property type="protein sequence ID" value="RUO20541.1"/>
    <property type="molecule type" value="Genomic_DNA"/>
</dbReference>
<dbReference type="Proteomes" id="UP000287865">
    <property type="component" value="Unassembled WGS sequence"/>
</dbReference>
<evidence type="ECO:0000256" key="1">
    <source>
        <dbReference type="SAM" id="MobiDB-lite"/>
    </source>
</evidence>
<organism evidence="4 6">
    <name type="scientific">Aliidiomarina maris</name>
    <dbReference type="NCBI Taxonomy" id="531312"/>
    <lineage>
        <taxon>Bacteria</taxon>
        <taxon>Pseudomonadati</taxon>
        <taxon>Pseudomonadota</taxon>
        <taxon>Gammaproteobacteria</taxon>
        <taxon>Alteromonadales</taxon>
        <taxon>Idiomarinaceae</taxon>
        <taxon>Aliidiomarina</taxon>
    </lineage>
</organism>
<name>A0A327WRM5_9GAMM</name>
<evidence type="ECO:0000259" key="2">
    <source>
        <dbReference type="Pfam" id="PF01609"/>
    </source>
</evidence>
<accession>A0A327WRM5</accession>
<reference evidence="5 7" key="1">
    <citation type="journal article" date="2018" name="Front. Microbiol.">
        <title>Genome-Based Analysis Reveals the Taxonomy and Diversity of the Family Idiomarinaceae.</title>
        <authorList>
            <person name="Liu Y."/>
            <person name="Lai Q."/>
            <person name="Shao Z."/>
        </authorList>
    </citation>
    <scope>NUCLEOTIDE SEQUENCE [LARGE SCALE GENOMIC DNA]</scope>
    <source>
        <strain evidence="5 7">CF12-14</strain>
    </source>
</reference>
<sequence length="443" mass="51303">MLFSQALETLQDFKPDDFNKLSDLLEPELIEQCLQDTGVTTVRKRRLPMDLMVWTVVGMALFRDMPMRQIVSHLDLMLPGQRPYVAPSAVVQARQRLGSDVVKLMFERTNALWFDKLPTSNWNGLSMLAVDGTVWRTPDTPENDEHYGRTVNGSKPSDYPQVRMVTQMEVSSHLTMGAAFDSVDVNEMVLAAQLIENTPNHSLTLFDKGFYSLGLLHTWQSTGEERHWLIPVKKGTQYSVLRSFSDDDKIVELKLSLQARKKWSDAPSSIQARLVSKKINKKQVDVLTSMVDVSRYPQEDIVELYTHRWEIEQGYREMKQYMLNNELALRSKRPELVTQELWGILLAYNLLRYMMAQMAYSLKDVEPYQMSFKQTSVYLVGQLHMFAHISPGNLPKIFKNMMDMASAFVLPERRERSYPRSTKRRPSRYPTRPPSKPARRKLN</sequence>
<dbReference type="Pfam" id="PF01609">
    <property type="entry name" value="DDE_Tnp_1"/>
    <property type="match status" value="1"/>
</dbReference>
<evidence type="ECO:0000313" key="5">
    <source>
        <dbReference type="EMBL" id="RUO20541.1"/>
    </source>
</evidence>
<reference evidence="4 6" key="2">
    <citation type="submission" date="2018-06" db="EMBL/GenBank/DDBJ databases">
        <title>Genomic Encyclopedia of Type Strains, Phase III (KMG-III): the genomes of soil and plant-associated and newly described type strains.</title>
        <authorList>
            <person name="Whitman W."/>
        </authorList>
    </citation>
    <scope>NUCLEOTIDE SEQUENCE [LARGE SCALE GENOMIC DNA]</scope>
    <source>
        <strain evidence="4 6">CGMCC 1.15366</strain>
    </source>
</reference>
<dbReference type="Pfam" id="PF13006">
    <property type="entry name" value="Nterm_IS4"/>
    <property type="match status" value="1"/>
</dbReference>
<evidence type="ECO:0000259" key="3">
    <source>
        <dbReference type="Pfam" id="PF13006"/>
    </source>
</evidence>
<dbReference type="Proteomes" id="UP000249203">
    <property type="component" value="Unassembled WGS sequence"/>
</dbReference>
<dbReference type="InterPro" id="IPR002559">
    <property type="entry name" value="Transposase_11"/>
</dbReference>
<evidence type="ECO:0000313" key="6">
    <source>
        <dbReference type="Proteomes" id="UP000249203"/>
    </source>
</evidence>
<feature type="domain" description="Transposase IS4 N-terminal" evidence="3">
    <location>
        <begin position="16"/>
        <end position="107"/>
    </location>
</feature>
<dbReference type="OrthoDB" id="9796012at2"/>
<feature type="domain" description="Transposase IS4-like" evidence="2">
    <location>
        <begin position="124"/>
        <end position="350"/>
    </location>
</feature>
<dbReference type="EMBL" id="QLMD01000013">
    <property type="protein sequence ID" value="RAJ94856.1"/>
    <property type="molecule type" value="Genomic_DNA"/>
</dbReference>
<dbReference type="PANTHER" id="PTHR37529">
    <property type="entry name" value="TRANSPOSASE INSG FOR INSERTION SEQUENCE ELEMENT IS4-RELATED"/>
    <property type="match status" value="1"/>
</dbReference>
<protein>
    <submittedName>
        <fullName evidence="4">DDE family transposase</fullName>
    </submittedName>
    <submittedName>
        <fullName evidence="5">IS4 family transposase</fullName>
    </submittedName>
</protein>
<dbReference type="RefSeq" id="WP_111570114.1">
    <property type="nucleotide sequence ID" value="NZ_PIPK01000013.1"/>
</dbReference>
<dbReference type="GO" id="GO:0003677">
    <property type="term" value="F:DNA binding"/>
    <property type="evidence" value="ECO:0007669"/>
    <property type="project" value="InterPro"/>
</dbReference>
<gene>
    <name evidence="4" type="ORF">B0I24_1138</name>
    <name evidence="5" type="ORF">CWE07_12315</name>
</gene>
<dbReference type="GO" id="GO:0006313">
    <property type="term" value="P:DNA transposition"/>
    <property type="evidence" value="ECO:0007669"/>
    <property type="project" value="InterPro"/>
</dbReference>
<feature type="region of interest" description="Disordered" evidence="1">
    <location>
        <begin position="415"/>
        <end position="443"/>
    </location>
</feature>
<dbReference type="AlphaFoldDB" id="A0A327WRM5"/>
<dbReference type="GO" id="GO:0004803">
    <property type="term" value="F:transposase activity"/>
    <property type="evidence" value="ECO:0007669"/>
    <property type="project" value="InterPro"/>
</dbReference>
<evidence type="ECO:0000313" key="7">
    <source>
        <dbReference type="Proteomes" id="UP000287865"/>
    </source>
</evidence>
<dbReference type="SUPFAM" id="SSF53098">
    <property type="entry name" value="Ribonuclease H-like"/>
    <property type="match status" value="1"/>
</dbReference>